<name>A0A6G9Z6T3_9NOCA</name>
<dbReference type="Gene3D" id="3.40.50.1820">
    <property type="entry name" value="alpha/beta hydrolase"/>
    <property type="match status" value="1"/>
</dbReference>
<feature type="transmembrane region" description="Helical" evidence="1">
    <location>
        <begin position="39"/>
        <end position="60"/>
    </location>
</feature>
<dbReference type="Pfam" id="PF00756">
    <property type="entry name" value="Esterase"/>
    <property type="match status" value="1"/>
</dbReference>
<sequence>MSLTGDGLFYALVTVMVAAVLTTMIGWNTVRGPRPVRWLARLIMIGVCQFTAVAVVAVWINDANGLYTSWNDLLGRPDDQAEAVSTAPEPVRFRDIGDGVLGVDYRGPESRLRGRVLVWTPPQYRRDIHGDYRFPVIMLLHGVPGSPQAWLKGGRATSLLAAMMRTGRLPPAILVMPRVDPGVNTDCTDVPRGPRTATWLAHDVPRLVTTHFRALDRPSGWAVVGDSTGGYCAAKLPLQYSAGFGTGLAFAPDDFRGDPAVIPSRAVRLANDPVRLARTGAPVSLLVATGGRDPYSSPANARALYTAATPPTHVAAPLIVSGGGHNWGTWQAMYPTAFTWLGAHLSPPRKRSVPTVPQVTNVPGVQAAASQCRSGTACGRGR</sequence>
<accession>A0A6G9Z6T3</accession>
<dbReference type="InterPro" id="IPR050583">
    <property type="entry name" value="Mycobacterial_A85_antigen"/>
</dbReference>
<gene>
    <name evidence="2" type="ORF">F6W96_25345</name>
</gene>
<dbReference type="PANTHER" id="PTHR48098">
    <property type="entry name" value="ENTEROCHELIN ESTERASE-RELATED"/>
    <property type="match status" value="1"/>
</dbReference>
<proteinExistence type="predicted"/>
<dbReference type="PANTHER" id="PTHR48098:SF1">
    <property type="entry name" value="DIACYLGLYCEROL ACYLTRANSFERASE_MYCOLYLTRANSFERASE AG85A"/>
    <property type="match status" value="1"/>
</dbReference>
<keyword evidence="1" id="KW-1133">Transmembrane helix</keyword>
<feature type="transmembrane region" description="Helical" evidence="1">
    <location>
        <begin position="7"/>
        <end position="27"/>
    </location>
</feature>
<dbReference type="InterPro" id="IPR029058">
    <property type="entry name" value="AB_hydrolase_fold"/>
</dbReference>
<reference evidence="2 3" key="1">
    <citation type="journal article" date="2019" name="ACS Chem. Biol.">
        <title>Identification and Mobilization of a Cryptic Antibiotic Biosynthesis Gene Locus from a Human-Pathogenic Nocardia Isolate.</title>
        <authorList>
            <person name="Herisse M."/>
            <person name="Ishida K."/>
            <person name="Porter J.L."/>
            <person name="Howden B."/>
            <person name="Hertweck C."/>
            <person name="Stinear T.P."/>
            <person name="Pidot S.J."/>
        </authorList>
    </citation>
    <scope>NUCLEOTIDE SEQUENCE [LARGE SCALE GENOMIC DNA]</scope>
    <source>
        <strain evidence="2 3">AUSMDU00012715</strain>
    </source>
</reference>
<evidence type="ECO:0008006" key="4">
    <source>
        <dbReference type="Google" id="ProtNLM"/>
    </source>
</evidence>
<keyword evidence="1" id="KW-0812">Transmembrane</keyword>
<protein>
    <recommendedName>
        <fullName evidence="4">Esterase</fullName>
    </recommendedName>
</protein>
<dbReference type="GO" id="GO:0016747">
    <property type="term" value="F:acyltransferase activity, transferring groups other than amino-acyl groups"/>
    <property type="evidence" value="ECO:0007669"/>
    <property type="project" value="TreeGrafter"/>
</dbReference>
<dbReference type="AlphaFoldDB" id="A0A6G9Z6T3"/>
<keyword evidence="1" id="KW-0472">Membrane</keyword>
<dbReference type="RefSeq" id="WP_167488461.1">
    <property type="nucleotide sequence ID" value="NZ_CP046173.1"/>
</dbReference>
<evidence type="ECO:0000256" key="1">
    <source>
        <dbReference type="SAM" id="Phobius"/>
    </source>
</evidence>
<organism evidence="2 3">
    <name type="scientific">Nocardia terpenica</name>
    <dbReference type="NCBI Taxonomy" id="455432"/>
    <lineage>
        <taxon>Bacteria</taxon>
        <taxon>Bacillati</taxon>
        <taxon>Actinomycetota</taxon>
        <taxon>Actinomycetes</taxon>
        <taxon>Mycobacteriales</taxon>
        <taxon>Nocardiaceae</taxon>
        <taxon>Nocardia</taxon>
    </lineage>
</organism>
<dbReference type="EMBL" id="CP046173">
    <property type="protein sequence ID" value="QIS21154.1"/>
    <property type="molecule type" value="Genomic_DNA"/>
</dbReference>
<dbReference type="Proteomes" id="UP000500953">
    <property type="component" value="Chromosome"/>
</dbReference>
<evidence type="ECO:0000313" key="2">
    <source>
        <dbReference type="EMBL" id="QIS21154.1"/>
    </source>
</evidence>
<dbReference type="InterPro" id="IPR000801">
    <property type="entry name" value="Esterase-like"/>
</dbReference>
<dbReference type="SUPFAM" id="SSF53474">
    <property type="entry name" value="alpha/beta-Hydrolases"/>
    <property type="match status" value="1"/>
</dbReference>
<evidence type="ECO:0000313" key="3">
    <source>
        <dbReference type="Proteomes" id="UP000500953"/>
    </source>
</evidence>